<gene>
    <name evidence="2" type="ORF">EA462_11525</name>
</gene>
<name>A0A3N6LK92_9EURY</name>
<sequence length="98" mass="10770">MTGRILDVTAHTTFDYLEVQAIGNGWIDETVGVLDVESPRGKRTVTFGLESDPADLHHIEHHAESVTLTPDQARSLAEELREAASAAERGDAMSSRRR</sequence>
<evidence type="ECO:0000313" key="3">
    <source>
        <dbReference type="Proteomes" id="UP000273828"/>
    </source>
</evidence>
<organism evidence="2 3">
    <name type="scientific">Natrarchaeobius halalkaliphilus</name>
    <dbReference type="NCBI Taxonomy" id="1679091"/>
    <lineage>
        <taxon>Archaea</taxon>
        <taxon>Methanobacteriati</taxon>
        <taxon>Methanobacteriota</taxon>
        <taxon>Stenosarchaea group</taxon>
        <taxon>Halobacteria</taxon>
        <taxon>Halobacteriales</taxon>
        <taxon>Natrialbaceae</taxon>
        <taxon>Natrarchaeobius</taxon>
    </lineage>
</organism>
<comment type="caution">
    <text evidence="2">The sequence shown here is derived from an EMBL/GenBank/DDBJ whole genome shotgun (WGS) entry which is preliminary data.</text>
</comment>
<dbReference type="Proteomes" id="UP000273828">
    <property type="component" value="Unassembled WGS sequence"/>
</dbReference>
<dbReference type="RefSeq" id="WP_124178696.1">
    <property type="nucleotide sequence ID" value="NZ_REFY01000004.1"/>
</dbReference>
<reference evidence="2 3" key="1">
    <citation type="submission" date="2018-10" db="EMBL/GenBank/DDBJ databases">
        <title>Natrarchaeobius chitinivorans gen. nov., sp. nov., and Natrarchaeobius haloalkaliphilus sp. nov., alkaliphilic, chitin-utilizing haloarchaea from hypersaline alkaline lakes.</title>
        <authorList>
            <person name="Sorokin D.Y."/>
            <person name="Elcheninov A.G."/>
            <person name="Kostrikina N.A."/>
            <person name="Bale N.J."/>
            <person name="Sinninghe Damste J.S."/>
            <person name="Khijniak T.V."/>
            <person name="Kublanov I.V."/>
            <person name="Toshchakov S.V."/>
        </authorList>
    </citation>
    <scope>NUCLEOTIDE SEQUENCE [LARGE SCALE GENOMIC DNA]</scope>
    <source>
        <strain evidence="2 3">AArcht-Sl</strain>
    </source>
</reference>
<keyword evidence="3" id="KW-1185">Reference proteome</keyword>
<proteinExistence type="predicted"/>
<accession>A0A3N6LK92</accession>
<dbReference type="InterPro" id="IPR045940">
    <property type="entry name" value="DUF6360"/>
</dbReference>
<evidence type="ECO:0000256" key="1">
    <source>
        <dbReference type="SAM" id="MobiDB-lite"/>
    </source>
</evidence>
<dbReference type="EMBL" id="REFY01000004">
    <property type="protein sequence ID" value="RQG89008.1"/>
    <property type="molecule type" value="Genomic_DNA"/>
</dbReference>
<protein>
    <submittedName>
        <fullName evidence="2">Uncharacterized protein</fullName>
    </submittedName>
</protein>
<feature type="region of interest" description="Disordered" evidence="1">
    <location>
        <begin position="77"/>
        <end position="98"/>
    </location>
</feature>
<dbReference type="Pfam" id="PF19887">
    <property type="entry name" value="DUF6360"/>
    <property type="match status" value="1"/>
</dbReference>
<evidence type="ECO:0000313" key="2">
    <source>
        <dbReference type="EMBL" id="RQG89008.1"/>
    </source>
</evidence>
<dbReference type="AlphaFoldDB" id="A0A3N6LK92"/>